<name>A0A8H3WWP4_GIGMA</name>
<keyword evidence="2" id="KW-1185">Reference proteome</keyword>
<dbReference type="EMBL" id="WTPW01003169">
    <property type="protein sequence ID" value="KAF0352159.1"/>
    <property type="molecule type" value="Genomic_DNA"/>
</dbReference>
<protein>
    <submittedName>
        <fullName evidence="1">Uncharacterized protein</fullName>
    </submittedName>
</protein>
<dbReference type="AlphaFoldDB" id="A0A8H3WWP4"/>
<proteinExistence type="predicted"/>
<evidence type="ECO:0000313" key="2">
    <source>
        <dbReference type="Proteomes" id="UP000439903"/>
    </source>
</evidence>
<accession>A0A8H3WWP4</accession>
<dbReference type="Proteomes" id="UP000439903">
    <property type="component" value="Unassembled WGS sequence"/>
</dbReference>
<organism evidence="1 2">
    <name type="scientific">Gigaspora margarita</name>
    <dbReference type="NCBI Taxonomy" id="4874"/>
    <lineage>
        <taxon>Eukaryota</taxon>
        <taxon>Fungi</taxon>
        <taxon>Fungi incertae sedis</taxon>
        <taxon>Mucoromycota</taxon>
        <taxon>Glomeromycotina</taxon>
        <taxon>Glomeromycetes</taxon>
        <taxon>Diversisporales</taxon>
        <taxon>Gigasporaceae</taxon>
        <taxon>Gigaspora</taxon>
    </lineage>
</organism>
<reference evidence="1 2" key="1">
    <citation type="journal article" date="2019" name="Environ. Microbiol.">
        <title>At the nexus of three kingdoms: the genome of the mycorrhizal fungus Gigaspora margarita provides insights into plant, endobacterial and fungal interactions.</title>
        <authorList>
            <person name="Venice F."/>
            <person name="Ghignone S."/>
            <person name="Salvioli di Fossalunga A."/>
            <person name="Amselem J."/>
            <person name="Novero M."/>
            <person name="Xianan X."/>
            <person name="Sedzielewska Toro K."/>
            <person name="Morin E."/>
            <person name="Lipzen A."/>
            <person name="Grigoriev I.V."/>
            <person name="Henrissat B."/>
            <person name="Martin F.M."/>
            <person name="Bonfante P."/>
        </authorList>
    </citation>
    <scope>NUCLEOTIDE SEQUENCE [LARGE SCALE GENOMIC DNA]</scope>
    <source>
        <strain evidence="1 2">BEG34</strain>
    </source>
</reference>
<evidence type="ECO:0000313" key="1">
    <source>
        <dbReference type="EMBL" id="KAF0352159.1"/>
    </source>
</evidence>
<comment type="caution">
    <text evidence="1">The sequence shown here is derived from an EMBL/GenBank/DDBJ whole genome shotgun (WGS) entry which is preliminary data.</text>
</comment>
<dbReference type="OrthoDB" id="2420292at2759"/>
<gene>
    <name evidence="1" type="ORF">F8M41_015258</name>
</gene>
<sequence>MQTNFFKPSHLKIISQATHENILGPLFEYYLPILFNIPTVHYGISNQKLANFPSITYQDFHDRNEWFEELKRMQRNTQLNNIDMIREYFSNIYMSLWKRSTKQELQTVKQVVKDVQKINNFVIYMVYAINISV</sequence>